<keyword evidence="3" id="KW-0677">Repeat</keyword>
<dbReference type="Proteomes" id="UP000030746">
    <property type="component" value="Unassembled WGS sequence"/>
</dbReference>
<protein>
    <recommendedName>
        <fullName evidence="11">LIM zinc-binding domain-containing protein</fullName>
    </recommendedName>
</protein>
<evidence type="ECO:0000256" key="6">
    <source>
        <dbReference type="PROSITE-ProRule" id="PRU00125"/>
    </source>
</evidence>
<dbReference type="SUPFAM" id="SSF57716">
    <property type="entry name" value="Glucocorticoid receptor-like (DNA-binding domain)"/>
    <property type="match status" value="1"/>
</dbReference>
<keyword evidence="4 6" id="KW-0862">Zinc</keyword>
<evidence type="ECO:0000256" key="3">
    <source>
        <dbReference type="ARBA" id="ARBA00022737"/>
    </source>
</evidence>
<dbReference type="InterPro" id="IPR047120">
    <property type="entry name" value="Pk/Esn/Tes"/>
</dbReference>
<dbReference type="Pfam" id="PF00412">
    <property type="entry name" value="LIM"/>
    <property type="match status" value="1"/>
</dbReference>
<evidence type="ECO:0000256" key="5">
    <source>
        <dbReference type="ARBA" id="ARBA00023038"/>
    </source>
</evidence>
<feature type="domain" description="LIM zinc-binding" evidence="7">
    <location>
        <begin position="168"/>
        <end position="233"/>
    </location>
</feature>
<dbReference type="InterPro" id="IPR001781">
    <property type="entry name" value="Znf_LIM"/>
</dbReference>
<feature type="domain" description="PET" evidence="8">
    <location>
        <begin position="60"/>
        <end position="168"/>
    </location>
</feature>
<evidence type="ECO:0000259" key="7">
    <source>
        <dbReference type="PROSITE" id="PS50023"/>
    </source>
</evidence>
<evidence type="ECO:0000259" key="8">
    <source>
        <dbReference type="PROSITE" id="PS51303"/>
    </source>
</evidence>
<dbReference type="AlphaFoldDB" id="V4A2D7"/>
<evidence type="ECO:0008006" key="11">
    <source>
        <dbReference type="Google" id="ProtNLM"/>
    </source>
</evidence>
<dbReference type="CTD" id="20236233"/>
<dbReference type="PROSITE" id="PS00478">
    <property type="entry name" value="LIM_DOMAIN_1"/>
    <property type="match status" value="1"/>
</dbReference>
<accession>V4A2D7</accession>
<dbReference type="PROSITE" id="PS51303">
    <property type="entry name" value="PET"/>
    <property type="match status" value="1"/>
</dbReference>
<dbReference type="KEGG" id="lgi:LOTGIDRAFT_154180"/>
<dbReference type="FunFam" id="2.10.110.10:FF:000035">
    <property type="entry name" value="prickle-like protein 2 isoform X1"/>
    <property type="match status" value="1"/>
</dbReference>
<dbReference type="PANTHER" id="PTHR24211:SF37">
    <property type="entry name" value="PROTEIN ESPINAS-LIKE PROTEIN"/>
    <property type="match status" value="1"/>
</dbReference>
<sequence>MGVVVEEVDEGQPCLACVDRCPGFTGHEWRYTCQHCKCPRQVHDIYNENFVNIRDRLGWKRQDDPNSQVSKEDTLKYGYTWVPPGLSQDKIEDYMDQLPNHKVPKIGTPGEKYRDMQIILQLPKQDLSEDFCKSLDKEWEKKEFRIFRDLRDQVAMGIGVVKDSTTTTSCFTCKGEIEEGELSVFASKMGADVCWHPACFVCDACDELLVDLVYCIHNQHIYCERHYAEMIRPRCPGCDEHASYMRLIHNSACNGT</sequence>
<evidence type="ECO:0000313" key="10">
    <source>
        <dbReference type="Proteomes" id="UP000030746"/>
    </source>
</evidence>
<dbReference type="RefSeq" id="XP_009060142.1">
    <property type="nucleotide sequence ID" value="XM_009061894.1"/>
</dbReference>
<dbReference type="EMBL" id="KB202619">
    <property type="protein sequence ID" value="ESO89100.1"/>
    <property type="molecule type" value="Genomic_DNA"/>
</dbReference>
<evidence type="ECO:0000256" key="4">
    <source>
        <dbReference type="ARBA" id="ARBA00022833"/>
    </source>
</evidence>
<dbReference type="CDD" id="cd09830">
    <property type="entry name" value="PET_LIMPETin_LIM-9"/>
    <property type="match status" value="1"/>
</dbReference>
<dbReference type="PANTHER" id="PTHR24211">
    <property type="entry name" value="LIM DOMAIN-CONTAINING PROTEIN"/>
    <property type="match status" value="1"/>
</dbReference>
<name>V4A2D7_LOTGI</name>
<dbReference type="Pfam" id="PF06297">
    <property type="entry name" value="PET"/>
    <property type="match status" value="1"/>
</dbReference>
<dbReference type="InterPro" id="IPR010442">
    <property type="entry name" value="PET_domain"/>
</dbReference>
<dbReference type="OrthoDB" id="274660at2759"/>
<evidence type="ECO:0000256" key="1">
    <source>
        <dbReference type="ARBA" id="ARBA00008268"/>
    </source>
</evidence>
<dbReference type="GeneID" id="20236233"/>
<gene>
    <name evidence="9" type="ORF">LOTGIDRAFT_154180</name>
</gene>
<reference evidence="9 10" key="1">
    <citation type="journal article" date="2013" name="Nature">
        <title>Insights into bilaterian evolution from three spiralian genomes.</title>
        <authorList>
            <person name="Simakov O."/>
            <person name="Marletaz F."/>
            <person name="Cho S.J."/>
            <person name="Edsinger-Gonzales E."/>
            <person name="Havlak P."/>
            <person name="Hellsten U."/>
            <person name="Kuo D.H."/>
            <person name="Larsson T."/>
            <person name="Lv J."/>
            <person name="Arendt D."/>
            <person name="Savage R."/>
            <person name="Osoegawa K."/>
            <person name="de Jong P."/>
            <person name="Grimwood J."/>
            <person name="Chapman J.A."/>
            <person name="Shapiro H."/>
            <person name="Aerts A."/>
            <person name="Otillar R.P."/>
            <person name="Terry A.Y."/>
            <person name="Boore J.L."/>
            <person name="Grigoriev I.V."/>
            <person name="Lindberg D.R."/>
            <person name="Seaver E.C."/>
            <person name="Weisblat D.A."/>
            <person name="Putnam N.H."/>
            <person name="Rokhsar D.S."/>
        </authorList>
    </citation>
    <scope>NUCLEOTIDE SEQUENCE [LARGE SCALE GENOMIC DNA]</scope>
</reference>
<keyword evidence="2 6" id="KW-0479">Metal-binding</keyword>
<dbReference type="GO" id="GO:0008270">
    <property type="term" value="F:zinc ion binding"/>
    <property type="evidence" value="ECO:0007669"/>
    <property type="project" value="InterPro"/>
</dbReference>
<dbReference type="HOGENOM" id="CLU_071696_0_0_1"/>
<dbReference type="Gene3D" id="2.10.110.10">
    <property type="entry name" value="Cysteine Rich Protein"/>
    <property type="match status" value="1"/>
</dbReference>
<keyword evidence="5 6" id="KW-0440">LIM domain</keyword>
<dbReference type="STRING" id="225164.V4A2D7"/>
<dbReference type="SMART" id="SM00132">
    <property type="entry name" value="LIM"/>
    <property type="match status" value="1"/>
</dbReference>
<proteinExistence type="inferred from homology"/>
<evidence type="ECO:0000313" key="9">
    <source>
        <dbReference type="EMBL" id="ESO89100.1"/>
    </source>
</evidence>
<organism evidence="9 10">
    <name type="scientific">Lottia gigantea</name>
    <name type="common">Giant owl limpet</name>
    <dbReference type="NCBI Taxonomy" id="225164"/>
    <lineage>
        <taxon>Eukaryota</taxon>
        <taxon>Metazoa</taxon>
        <taxon>Spiralia</taxon>
        <taxon>Lophotrochozoa</taxon>
        <taxon>Mollusca</taxon>
        <taxon>Gastropoda</taxon>
        <taxon>Patellogastropoda</taxon>
        <taxon>Lottioidea</taxon>
        <taxon>Lottiidae</taxon>
        <taxon>Lottia</taxon>
    </lineage>
</organism>
<comment type="similarity">
    <text evidence="1">Belongs to the prickle / espinas / testin family.</text>
</comment>
<dbReference type="OMA" id="CNACDEV"/>
<dbReference type="PROSITE" id="PS50023">
    <property type="entry name" value="LIM_DOMAIN_2"/>
    <property type="match status" value="1"/>
</dbReference>
<keyword evidence="10" id="KW-1185">Reference proteome</keyword>
<evidence type="ECO:0000256" key="2">
    <source>
        <dbReference type="ARBA" id="ARBA00022723"/>
    </source>
</evidence>